<evidence type="ECO:0000313" key="3">
    <source>
        <dbReference type="Proteomes" id="UP000241074"/>
    </source>
</evidence>
<name>A0A2P1PTY2_9GAMM</name>
<dbReference type="EMBL" id="CP027860">
    <property type="protein sequence ID" value="AVP98282.1"/>
    <property type="molecule type" value="Genomic_DNA"/>
</dbReference>
<dbReference type="AlphaFoldDB" id="A0A2P1PTY2"/>
<dbReference type="Gene3D" id="3.40.630.30">
    <property type="match status" value="1"/>
</dbReference>
<dbReference type="KEGG" id="xba:C7S18_14245"/>
<dbReference type="Proteomes" id="UP000241074">
    <property type="component" value="Chromosome"/>
</dbReference>
<dbReference type="CDD" id="cd04301">
    <property type="entry name" value="NAT_SF"/>
    <property type="match status" value="1"/>
</dbReference>
<dbReference type="InterPro" id="IPR000182">
    <property type="entry name" value="GNAT_dom"/>
</dbReference>
<evidence type="ECO:0000259" key="1">
    <source>
        <dbReference type="PROSITE" id="PS51186"/>
    </source>
</evidence>
<accession>A0A2P1PTY2</accession>
<feature type="domain" description="N-acetyltransferase" evidence="1">
    <location>
        <begin position="8"/>
        <end position="178"/>
    </location>
</feature>
<evidence type="ECO:0000313" key="2">
    <source>
        <dbReference type="EMBL" id="AVP98282.1"/>
    </source>
</evidence>
<dbReference type="PROSITE" id="PS51186">
    <property type="entry name" value="GNAT"/>
    <property type="match status" value="1"/>
</dbReference>
<dbReference type="Pfam" id="PF00583">
    <property type="entry name" value="Acetyltransf_1"/>
    <property type="match status" value="1"/>
</dbReference>
<dbReference type="RefSeq" id="WP_106892202.1">
    <property type="nucleotide sequence ID" value="NZ_CP027860.1"/>
</dbReference>
<dbReference type="OrthoDB" id="187903at2"/>
<reference evidence="2 3" key="1">
    <citation type="submission" date="2018-03" db="EMBL/GenBank/DDBJ databases">
        <title>Ahniella affigens gen. nov., sp. nov., a gammaproteobacterium isolated from sandy soil near a stream.</title>
        <authorList>
            <person name="Ko Y."/>
            <person name="Kim J.-H."/>
        </authorList>
    </citation>
    <scope>NUCLEOTIDE SEQUENCE [LARGE SCALE GENOMIC DNA]</scope>
    <source>
        <strain evidence="2 3">D13</strain>
    </source>
</reference>
<dbReference type="InterPro" id="IPR016181">
    <property type="entry name" value="Acyl_CoA_acyltransferase"/>
</dbReference>
<keyword evidence="3" id="KW-1185">Reference proteome</keyword>
<protein>
    <submittedName>
        <fullName evidence="2">GNAT family N-acetyltransferase</fullName>
    </submittedName>
</protein>
<dbReference type="SUPFAM" id="SSF55729">
    <property type="entry name" value="Acyl-CoA N-acyltransferases (Nat)"/>
    <property type="match status" value="1"/>
</dbReference>
<proteinExistence type="predicted"/>
<keyword evidence="2" id="KW-0808">Transferase</keyword>
<sequence length="198" mass="21891">MSLGLKSLTGVEAAAFLDDLARLRIQVFRDWPYRYEGTLAYEHQYLTAYTRAPSVLLVLALDGDRVVGASSAMRMSDEDASIRAPIEAAGLDPASICYFGESVLDPAYRGRGLGKAFFAARLAHAESLGAADACFAAVIRDQHDPRRPENAANLEPLWRRFGFAPRPGLILRMNWPEIDGVGDVGHDLQFWFRDHHAS</sequence>
<organism evidence="2 3">
    <name type="scientific">Ahniella affigens</name>
    <dbReference type="NCBI Taxonomy" id="2021234"/>
    <lineage>
        <taxon>Bacteria</taxon>
        <taxon>Pseudomonadati</taxon>
        <taxon>Pseudomonadota</taxon>
        <taxon>Gammaproteobacteria</taxon>
        <taxon>Lysobacterales</taxon>
        <taxon>Rhodanobacteraceae</taxon>
        <taxon>Ahniella</taxon>
    </lineage>
</organism>
<gene>
    <name evidence="2" type="ORF">C7S18_14245</name>
</gene>
<dbReference type="GO" id="GO:0016747">
    <property type="term" value="F:acyltransferase activity, transferring groups other than amino-acyl groups"/>
    <property type="evidence" value="ECO:0007669"/>
    <property type="project" value="InterPro"/>
</dbReference>
<reference evidence="2 3" key="2">
    <citation type="submission" date="2018-03" db="EMBL/GenBank/DDBJ databases">
        <authorList>
            <person name="Keele B.F."/>
        </authorList>
    </citation>
    <scope>NUCLEOTIDE SEQUENCE [LARGE SCALE GENOMIC DNA]</scope>
    <source>
        <strain evidence="2 3">D13</strain>
    </source>
</reference>